<accession>A0A371ASF6</accession>
<sequence length="255" mass="29980">MRIFNKMKVPEVLLWLSLIFFYTGIALTFILYNLENNSIYWLIAIGGVLLGILLSLFPDSYINVGYSLKINNVRAIILIKVIELLIVYILTTYLNIKIVLSFSIALALLDIIFSYVCWVEIHRENIIFHEFINRIEQKSKGRKEIFTALTKNIIFMYLLSSISDMNFIIKSFILIVSLVFEQNFLYYLVKKIKILYRNTNNTKMLLLMLWGLYSVICLCVFLTLNKLFLLIFLGLYWMVVSDTVLKKDIRKTIEF</sequence>
<feature type="transmembrane region" description="Helical" evidence="1">
    <location>
        <begin position="210"/>
        <end position="238"/>
    </location>
</feature>
<gene>
    <name evidence="2" type="ORF">DWV06_14530</name>
</gene>
<evidence type="ECO:0000313" key="3">
    <source>
        <dbReference type="Proteomes" id="UP000255036"/>
    </source>
</evidence>
<feature type="transmembrane region" description="Helical" evidence="1">
    <location>
        <begin position="168"/>
        <end position="189"/>
    </location>
</feature>
<evidence type="ECO:0000256" key="1">
    <source>
        <dbReference type="SAM" id="Phobius"/>
    </source>
</evidence>
<dbReference type="RefSeq" id="WP_115482911.1">
    <property type="nucleotide sequence ID" value="NZ_QRCT01000049.1"/>
</dbReference>
<dbReference type="EMBL" id="QRCT01000049">
    <property type="protein sequence ID" value="RDU22501.1"/>
    <property type="molecule type" value="Genomic_DNA"/>
</dbReference>
<keyword evidence="1" id="KW-1133">Transmembrane helix</keyword>
<keyword evidence="3" id="KW-1185">Reference proteome</keyword>
<keyword evidence="1" id="KW-0812">Transmembrane</keyword>
<organism evidence="2 3">
    <name type="scientific">Anaerosacchariphilus polymeriproducens</name>
    <dbReference type="NCBI Taxonomy" id="1812858"/>
    <lineage>
        <taxon>Bacteria</taxon>
        <taxon>Bacillati</taxon>
        <taxon>Bacillota</taxon>
        <taxon>Clostridia</taxon>
        <taxon>Lachnospirales</taxon>
        <taxon>Lachnospiraceae</taxon>
        <taxon>Anaerosacchariphilus</taxon>
    </lineage>
</organism>
<feature type="transmembrane region" description="Helical" evidence="1">
    <location>
        <begin position="145"/>
        <end position="162"/>
    </location>
</feature>
<proteinExistence type="predicted"/>
<comment type="caution">
    <text evidence="2">The sequence shown here is derived from an EMBL/GenBank/DDBJ whole genome shotgun (WGS) entry which is preliminary data.</text>
</comment>
<feature type="transmembrane region" description="Helical" evidence="1">
    <location>
        <begin position="77"/>
        <end position="96"/>
    </location>
</feature>
<feature type="transmembrane region" description="Helical" evidence="1">
    <location>
        <begin position="38"/>
        <end position="57"/>
    </location>
</feature>
<feature type="transmembrane region" description="Helical" evidence="1">
    <location>
        <begin position="102"/>
        <end position="121"/>
    </location>
</feature>
<name>A0A371ASF6_9FIRM</name>
<evidence type="ECO:0000313" key="2">
    <source>
        <dbReference type="EMBL" id="RDU22501.1"/>
    </source>
</evidence>
<feature type="transmembrane region" description="Helical" evidence="1">
    <location>
        <begin position="12"/>
        <end position="32"/>
    </location>
</feature>
<protein>
    <submittedName>
        <fullName evidence="2">Uncharacterized protein</fullName>
    </submittedName>
</protein>
<reference evidence="2 3" key="1">
    <citation type="submission" date="2018-07" db="EMBL/GenBank/DDBJ databases">
        <title>Anaerosacharophilus polymeroproducens gen. nov. sp. nov., an anaerobic bacterium isolated from salt field.</title>
        <authorList>
            <person name="Kim W."/>
            <person name="Yang S.-H."/>
            <person name="Oh J."/>
            <person name="Lee J.-H."/>
            <person name="Kwon K.K."/>
        </authorList>
    </citation>
    <scope>NUCLEOTIDE SEQUENCE [LARGE SCALE GENOMIC DNA]</scope>
    <source>
        <strain evidence="2 3">MCWD5</strain>
    </source>
</reference>
<keyword evidence="1" id="KW-0472">Membrane</keyword>
<dbReference type="Proteomes" id="UP000255036">
    <property type="component" value="Unassembled WGS sequence"/>
</dbReference>
<dbReference type="AlphaFoldDB" id="A0A371ASF6"/>